<dbReference type="InterPro" id="IPR046796">
    <property type="entry name" value="Transposase_32_dom"/>
</dbReference>
<evidence type="ECO:0000259" key="1">
    <source>
        <dbReference type="Pfam" id="PF20167"/>
    </source>
</evidence>
<name>A0A2K3K6H5_TRIPR</name>
<sequence>RVRVVGSSARQKTFLSPARVEHYTLIEKKGVIQERRIDFPDITFLPEMEVTARHYSWMDFNSLIGDCNMSWVREFYTNAVAYPEGNFTYTVRRVRISYAPKVIDASLGFTQAEHCWDHQWRHSDHTEEEYDQMLHTLALLVRDWQYTTTGSCALLTSPI</sequence>
<protein>
    <recommendedName>
        <fullName evidence="1">Putative plant transposon protein domain-containing protein</fullName>
    </recommendedName>
</protein>
<dbReference type="AlphaFoldDB" id="A0A2K3K6H5"/>
<organism evidence="2 3">
    <name type="scientific">Trifolium pratense</name>
    <name type="common">Red clover</name>
    <dbReference type="NCBI Taxonomy" id="57577"/>
    <lineage>
        <taxon>Eukaryota</taxon>
        <taxon>Viridiplantae</taxon>
        <taxon>Streptophyta</taxon>
        <taxon>Embryophyta</taxon>
        <taxon>Tracheophyta</taxon>
        <taxon>Spermatophyta</taxon>
        <taxon>Magnoliopsida</taxon>
        <taxon>eudicotyledons</taxon>
        <taxon>Gunneridae</taxon>
        <taxon>Pentapetalae</taxon>
        <taxon>rosids</taxon>
        <taxon>fabids</taxon>
        <taxon>Fabales</taxon>
        <taxon>Fabaceae</taxon>
        <taxon>Papilionoideae</taxon>
        <taxon>50 kb inversion clade</taxon>
        <taxon>NPAAA clade</taxon>
        <taxon>Hologalegina</taxon>
        <taxon>IRL clade</taxon>
        <taxon>Trifolieae</taxon>
        <taxon>Trifolium</taxon>
    </lineage>
</organism>
<dbReference type="EMBL" id="ASHM01086359">
    <property type="protein sequence ID" value="PNX61888.1"/>
    <property type="molecule type" value="Genomic_DNA"/>
</dbReference>
<gene>
    <name evidence="2" type="ORF">L195_g052688</name>
</gene>
<comment type="caution">
    <text evidence="2">The sequence shown here is derived from an EMBL/GenBank/DDBJ whole genome shotgun (WGS) entry which is preliminary data.</text>
</comment>
<reference evidence="2 3" key="2">
    <citation type="journal article" date="2017" name="Front. Plant Sci.">
        <title>Gene Classification and Mining of Molecular Markers Useful in Red Clover (Trifolium pratense) Breeding.</title>
        <authorList>
            <person name="Istvanek J."/>
            <person name="Dluhosova J."/>
            <person name="Dluhos P."/>
            <person name="Patkova L."/>
            <person name="Nedelnik J."/>
            <person name="Repkova J."/>
        </authorList>
    </citation>
    <scope>NUCLEOTIDE SEQUENCE [LARGE SCALE GENOMIC DNA]</scope>
    <source>
        <strain evidence="3">cv. Tatra</strain>
        <tissue evidence="2">Young leaves</tissue>
    </source>
</reference>
<feature type="domain" description="Putative plant transposon protein" evidence="1">
    <location>
        <begin position="54"/>
        <end position="147"/>
    </location>
</feature>
<feature type="non-terminal residue" evidence="2">
    <location>
        <position position="1"/>
    </location>
</feature>
<evidence type="ECO:0000313" key="2">
    <source>
        <dbReference type="EMBL" id="PNX61888.1"/>
    </source>
</evidence>
<accession>A0A2K3K6H5</accession>
<dbReference type="Proteomes" id="UP000236291">
    <property type="component" value="Unassembled WGS sequence"/>
</dbReference>
<evidence type="ECO:0000313" key="3">
    <source>
        <dbReference type="Proteomes" id="UP000236291"/>
    </source>
</evidence>
<proteinExistence type="predicted"/>
<reference evidence="2 3" key="1">
    <citation type="journal article" date="2014" name="Am. J. Bot.">
        <title>Genome assembly and annotation for red clover (Trifolium pratense; Fabaceae).</title>
        <authorList>
            <person name="Istvanek J."/>
            <person name="Jaros M."/>
            <person name="Krenek A."/>
            <person name="Repkova J."/>
        </authorList>
    </citation>
    <scope>NUCLEOTIDE SEQUENCE [LARGE SCALE GENOMIC DNA]</scope>
    <source>
        <strain evidence="3">cv. Tatra</strain>
        <tissue evidence="2">Young leaves</tissue>
    </source>
</reference>
<dbReference type="Pfam" id="PF20167">
    <property type="entry name" value="Transposase_32"/>
    <property type="match status" value="1"/>
</dbReference>